<evidence type="ECO:0000313" key="13">
    <source>
        <dbReference type="EMBL" id="CQR24778.1"/>
    </source>
</evidence>
<name>A0A0E4H4A1_9STRE</name>
<keyword evidence="10 11" id="KW-0472">Membrane</keyword>
<reference evidence="14" key="1">
    <citation type="submission" date="2015-03" db="EMBL/GenBank/DDBJ databases">
        <authorList>
            <person name="Urmite Genomes"/>
        </authorList>
    </citation>
    <scope>NUCLEOTIDE SEQUENCE [LARGE SCALE GENOMIC DNA]</scope>
    <source>
        <strain evidence="14">FF10</strain>
    </source>
</reference>
<feature type="transmembrane region" description="Helical" evidence="11">
    <location>
        <begin position="12"/>
        <end position="30"/>
    </location>
</feature>
<evidence type="ECO:0000256" key="4">
    <source>
        <dbReference type="ARBA" id="ARBA00022475"/>
    </source>
</evidence>
<evidence type="ECO:0000256" key="11">
    <source>
        <dbReference type="SAM" id="Phobius"/>
    </source>
</evidence>
<evidence type="ECO:0000256" key="6">
    <source>
        <dbReference type="ARBA" id="ARBA00022692"/>
    </source>
</evidence>
<feature type="domain" description="Histidine kinase" evidence="12">
    <location>
        <begin position="117"/>
        <end position="310"/>
    </location>
</feature>
<keyword evidence="9" id="KW-0902">Two-component regulatory system</keyword>
<dbReference type="InterPro" id="IPR003661">
    <property type="entry name" value="HisK_dim/P_dom"/>
</dbReference>
<dbReference type="EMBL" id="CTEN01000002">
    <property type="protein sequence ID" value="CQR24778.1"/>
    <property type="molecule type" value="Genomic_DNA"/>
</dbReference>
<keyword evidence="7 13" id="KW-0418">Kinase</keyword>
<proteinExistence type="predicted"/>
<evidence type="ECO:0000256" key="10">
    <source>
        <dbReference type="ARBA" id="ARBA00023136"/>
    </source>
</evidence>
<dbReference type="PROSITE" id="PS50109">
    <property type="entry name" value="HIS_KIN"/>
    <property type="match status" value="1"/>
</dbReference>
<comment type="catalytic activity">
    <reaction evidence="1">
        <text>ATP + protein L-histidine = ADP + protein N-phospho-L-histidine.</text>
        <dbReference type="EC" id="2.7.13.3"/>
    </reaction>
</comment>
<dbReference type="PANTHER" id="PTHR45453:SF2">
    <property type="entry name" value="HISTIDINE KINASE"/>
    <property type="match status" value="1"/>
</dbReference>
<dbReference type="RefSeq" id="WP_093650389.1">
    <property type="nucleotide sequence ID" value="NZ_CTEN01000002.1"/>
</dbReference>
<dbReference type="GO" id="GO:0016036">
    <property type="term" value="P:cellular response to phosphate starvation"/>
    <property type="evidence" value="ECO:0007669"/>
    <property type="project" value="TreeGrafter"/>
</dbReference>
<dbReference type="EC" id="2.7.13.3" evidence="3"/>
<evidence type="ECO:0000313" key="14">
    <source>
        <dbReference type="Proteomes" id="UP000198604"/>
    </source>
</evidence>
<dbReference type="OrthoDB" id="9780487at2"/>
<sequence>MIAKFLKEYSKWYLLYASMTGLYLLTFFLYHLPITFFLTSFSFNLTLLFGISIWLFLGFRKKMKTLETFLSVEELADFTLPSEESYRDLILAIKSSQSQRLLDAKHQHQGLQDLIKMWSHQMKVPLSALSLMAQTDQLDKQEVRQQLLRLEKYLDTLLNYLKFSGNKDDFRFEICSSREIIMDLIKKYRVSFLAKNLSVNIEGDWQLKSDKKWLSFALSQVLDNAIKYSKDGGQIAVKMDEKGITILDTGMGILSEDLPRLFEEGFTGFNGHEHKKATGLGLYMTKQVLDRLALSIAIESQVEIGTQVFIGKQKV</sequence>
<evidence type="ECO:0000256" key="9">
    <source>
        <dbReference type="ARBA" id="ARBA00023012"/>
    </source>
</evidence>
<accession>A0A0E4H4A1</accession>
<dbReference type="InterPro" id="IPR036890">
    <property type="entry name" value="HATPase_C_sf"/>
</dbReference>
<evidence type="ECO:0000256" key="5">
    <source>
        <dbReference type="ARBA" id="ARBA00022679"/>
    </source>
</evidence>
<dbReference type="SUPFAM" id="SSF55874">
    <property type="entry name" value="ATPase domain of HSP90 chaperone/DNA topoisomerase II/histidine kinase"/>
    <property type="match status" value="1"/>
</dbReference>
<evidence type="ECO:0000256" key="3">
    <source>
        <dbReference type="ARBA" id="ARBA00012438"/>
    </source>
</evidence>
<keyword evidence="6 11" id="KW-0812">Transmembrane</keyword>
<comment type="subcellular location">
    <subcellularLocation>
        <location evidence="2">Cell membrane</location>
        <topology evidence="2">Multi-pass membrane protein</topology>
    </subcellularLocation>
</comment>
<evidence type="ECO:0000256" key="1">
    <source>
        <dbReference type="ARBA" id="ARBA00000085"/>
    </source>
</evidence>
<dbReference type="Proteomes" id="UP000198604">
    <property type="component" value="Unassembled WGS sequence"/>
</dbReference>
<evidence type="ECO:0000256" key="8">
    <source>
        <dbReference type="ARBA" id="ARBA00022989"/>
    </source>
</evidence>
<dbReference type="Pfam" id="PF02518">
    <property type="entry name" value="HATPase_c"/>
    <property type="match status" value="1"/>
</dbReference>
<dbReference type="PANTHER" id="PTHR45453">
    <property type="entry name" value="PHOSPHATE REGULON SENSOR PROTEIN PHOR"/>
    <property type="match status" value="1"/>
</dbReference>
<organism evidence="13 14">
    <name type="scientific">Streptococcus varani</name>
    <dbReference type="NCBI Taxonomy" id="1608583"/>
    <lineage>
        <taxon>Bacteria</taxon>
        <taxon>Bacillati</taxon>
        <taxon>Bacillota</taxon>
        <taxon>Bacilli</taxon>
        <taxon>Lactobacillales</taxon>
        <taxon>Streptococcaceae</taxon>
        <taxon>Streptococcus</taxon>
    </lineage>
</organism>
<keyword evidence="4" id="KW-1003">Cell membrane</keyword>
<evidence type="ECO:0000259" key="12">
    <source>
        <dbReference type="PROSITE" id="PS50109"/>
    </source>
</evidence>
<protein>
    <recommendedName>
        <fullName evidence="3">histidine kinase</fullName>
        <ecNumber evidence="3">2.7.13.3</ecNumber>
    </recommendedName>
</protein>
<dbReference type="GO" id="GO:0000155">
    <property type="term" value="F:phosphorelay sensor kinase activity"/>
    <property type="evidence" value="ECO:0007669"/>
    <property type="project" value="InterPro"/>
</dbReference>
<evidence type="ECO:0000256" key="2">
    <source>
        <dbReference type="ARBA" id="ARBA00004651"/>
    </source>
</evidence>
<dbReference type="GO" id="GO:0004721">
    <property type="term" value="F:phosphoprotein phosphatase activity"/>
    <property type="evidence" value="ECO:0007669"/>
    <property type="project" value="TreeGrafter"/>
</dbReference>
<dbReference type="InterPro" id="IPR050351">
    <property type="entry name" value="BphY/WalK/GraS-like"/>
</dbReference>
<keyword evidence="14" id="KW-1185">Reference proteome</keyword>
<dbReference type="InterPro" id="IPR005467">
    <property type="entry name" value="His_kinase_dom"/>
</dbReference>
<keyword evidence="5" id="KW-0808">Transferase</keyword>
<dbReference type="CDD" id="cd00082">
    <property type="entry name" value="HisKA"/>
    <property type="match status" value="1"/>
</dbReference>
<dbReference type="InterPro" id="IPR003594">
    <property type="entry name" value="HATPase_dom"/>
</dbReference>
<dbReference type="Gene3D" id="3.30.565.10">
    <property type="entry name" value="Histidine kinase-like ATPase, C-terminal domain"/>
    <property type="match status" value="1"/>
</dbReference>
<gene>
    <name evidence="13" type="primary">bceS</name>
    <name evidence="13" type="ORF">BN1356_01133</name>
</gene>
<dbReference type="AlphaFoldDB" id="A0A0E4H4A1"/>
<evidence type="ECO:0000256" key="7">
    <source>
        <dbReference type="ARBA" id="ARBA00022777"/>
    </source>
</evidence>
<feature type="transmembrane region" description="Helical" evidence="11">
    <location>
        <begin position="36"/>
        <end position="57"/>
    </location>
</feature>
<keyword evidence="8 11" id="KW-1133">Transmembrane helix</keyword>
<dbReference type="STRING" id="1608583.BN1356_01133"/>
<dbReference type="SMART" id="SM00387">
    <property type="entry name" value="HATPase_c"/>
    <property type="match status" value="1"/>
</dbReference>
<dbReference type="GO" id="GO:0005886">
    <property type="term" value="C:plasma membrane"/>
    <property type="evidence" value="ECO:0007669"/>
    <property type="project" value="UniProtKB-SubCell"/>
</dbReference>